<accession>A0A1G6D663</accession>
<dbReference type="OrthoDB" id="5457537at2"/>
<dbReference type="SUPFAM" id="SSF53146">
    <property type="entry name" value="Nitrogenase accessory factor-like"/>
    <property type="match status" value="1"/>
</dbReference>
<evidence type="ECO:0000313" key="1">
    <source>
        <dbReference type="EMBL" id="SDB40666.1"/>
    </source>
</evidence>
<reference evidence="1 2" key="1">
    <citation type="submission" date="2016-10" db="EMBL/GenBank/DDBJ databases">
        <authorList>
            <person name="de Groot N.N."/>
        </authorList>
    </citation>
    <scope>NUCLEOTIDE SEQUENCE [LARGE SCALE GENOMIC DNA]</scope>
    <source>
        <strain evidence="1 2">ASO4-2</strain>
    </source>
</reference>
<gene>
    <name evidence="1" type="ORF">SAMN05660653_01956</name>
</gene>
<dbReference type="Proteomes" id="UP000198771">
    <property type="component" value="Unassembled WGS sequence"/>
</dbReference>
<dbReference type="InterPro" id="IPR036105">
    <property type="entry name" value="DiNase_FeMo-co_biosyn_sf"/>
</dbReference>
<organism evidence="1 2">
    <name type="scientific">Desulfonatronum thiosulfatophilum</name>
    <dbReference type="NCBI Taxonomy" id="617002"/>
    <lineage>
        <taxon>Bacteria</taxon>
        <taxon>Pseudomonadati</taxon>
        <taxon>Thermodesulfobacteriota</taxon>
        <taxon>Desulfovibrionia</taxon>
        <taxon>Desulfovibrionales</taxon>
        <taxon>Desulfonatronaceae</taxon>
        <taxon>Desulfonatronum</taxon>
    </lineage>
</organism>
<dbReference type="Gene3D" id="3.30.420.130">
    <property type="entry name" value="Dinitrogenase iron-molybdenum cofactor biosynthesis domain"/>
    <property type="match status" value="1"/>
</dbReference>
<dbReference type="STRING" id="617002.SAMN05660653_01956"/>
<name>A0A1G6D663_9BACT</name>
<sequence length="123" mass="13830">MKKTDHQITPSSSGKILIVLHEDDVAPRFDLALGLFLAEVSADGAISNERTLVLPQSSAENLCRLLLTEKITVMICGGIEQEYYDYLTWKHIKIIDSVIGDYHWALRRFADSRLSSGDIQRPV</sequence>
<evidence type="ECO:0000313" key="2">
    <source>
        <dbReference type="Proteomes" id="UP000198771"/>
    </source>
</evidence>
<proteinExistence type="predicted"/>
<dbReference type="EMBL" id="FMXO01000010">
    <property type="protein sequence ID" value="SDB40666.1"/>
    <property type="molecule type" value="Genomic_DNA"/>
</dbReference>
<dbReference type="AlphaFoldDB" id="A0A1G6D663"/>
<evidence type="ECO:0008006" key="3">
    <source>
        <dbReference type="Google" id="ProtNLM"/>
    </source>
</evidence>
<protein>
    <recommendedName>
        <fullName evidence="3">Dinitrogenase iron-molybdenum cofactor</fullName>
    </recommendedName>
</protein>
<dbReference type="RefSeq" id="WP_092120751.1">
    <property type="nucleotide sequence ID" value="NZ_FMXO01000010.1"/>
</dbReference>
<keyword evidence="2" id="KW-1185">Reference proteome</keyword>